<proteinExistence type="predicted"/>
<dbReference type="KEGG" id="loa:LOAG_15209"/>
<feature type="transmembrane region" description="Helical" evidence="1">
    <location>
        <begin position="35"/>
        <end position="55"/>
    </location>
</feature>
<dbReference type="GO" id="GO:0016020">
    <property type="term" value="C:membrane"/>
    <property type="evidence" value="ECO:0007669"/>
    <property type="project" value="InterPro"/>
</dbReference>
<gene>
    <name evidence="3" type="ORF">LOAG_15209</name>
</gene>
<reference evidence="3" key="1">
    <citation type="submission" date="2012-04" db="EMBL/GenBank/DDBJ databases">
        <title>The Genome Sequence of Loa loa.</title>
        <authorList>
            <consortium name="The Broad Institute Genome Sequencing Platform"/>
            <consortium name="Broad Institute Genome Sequencing Center for Infectious Disease"/>
            <person name="Nutman T.B."/>
            <person name="Fink D.L."/>
            <person name="Russ C."/>
            <person name="Young S."/>
            <person name="Zeng Q."/>
            <person name="Gargeya S."/>
            <person name="Alvarado L."/>
            <person name="Berlin A."/>
            <person name="Chapman S.B."/>
            <person name="Chen Z."/>
            <person name="Freedman E."/>
            <person name="Gellesch M."/>
            <person name="Goldberg J."/>
            <person name="Griggs A."/>
            <person name="Gujja S."/>
            <person name="Heilman E.R."/>
            <person name="Heiman D."/>
            <person name="Howarth C."/>
            <person name="Mehta T."/>
            <person name="Neiman D."/>
            <person name="Pearson M."/>
            <person name="Roberts A."/>
            <person name="Saif S."/>
            <person name="Shea T."/>
            <person name="Shenoy N."/>
            <person name="Sisk P."/>
            <person name="Stolte C."/>
            <person name="Sykes S."/>
            <person name="White J."/>
            <person name="Yandava C."/>
            <person name="Haas B."/>
            <person name="Henn M.R."/>
            <person name="Nusbaum C."/>
            <person name="Birren B."/>
        </authorList>
    </citation>
    <scope>NUCLEOTIDE SEQUENCE [LARGE SCALE GENOMIC DNA]</scope>
</reference>
<evidence type="ECO:0000259" key="2">
    <source>
        <dbReference type="Pfam" id="PF02932"/>
    </source>
</evidence>
<dbReference type="CTD" id="9952698"/>
<keyword evidence="1" id="KW-0472">Membrane</keyword>
<keyword evidence="1" id="KW-0812">Transmembrane</keyword>
<keyword evidence="1" id="KW-1133">Transmembrane helix</keyword>
<dbReference type="AlphaFoldDB" id="A0A1S0THJ1"/>
<feature type="transmembrane region" description="Helical" evidence="1">
    <location>
        <begin position="6"/>
        <end position="26"/>
    </location>
</feature>
<dbReference type="GeneID" id="9952698"/>
<name>A0A1S0THJ1_LOALO</name>
<dbReference type="OrthoDB" id="5843733at2759"/>
<dbReference type="EMBL" id="JH712605">
    <property type="protein sequence ID" value="EFO13320.1"/>
    <property type="molecule type" value="Genomic_DNA"/>
</dbReference>
<dbReference type="InterPro" id="IPR036719">
    <property type="entry name" value="Neuro-gated_channel_TM_sf"/>
</dbReference>
<feature type="transmembrane region" description="Helical" evidence="1">
    <location>
        <begin position="67"/>
        <end position="86"/>
    </location>
</feature>
<sequence length="105" mass="12488">SIMIWIWTLYGPTIILFFCSWLSLWLTSNSAKHRFIISTTSFFTILIIIISNNWSVTRTSYLKAIDIWNLQIVAFAFFIVLQSVLITKKMMEKQKKPKRIYVNYQ</sequence>
<dbReference type="GO" id="GO:0006811">
    <property type="term" value="P:monoatomic ion transport"/>
    <property type="evidence" value="ECO:0007669"/>
    <property type="project" value="InterPro"/>
</dbReference>
<dbReference type="SUPFAM" id="SSF90112">
    <property type="entry name" value="Neurotransmitter-gated ion-channel transmembrane pore"/>
    <property type="match status" value="1"/>
</dbReference>
<organism evidence="3">
    <name type="scientific">Loa loa</name>
    <name type="common">Eye worm</name>
    <name type="synonym">Filaria loa</name>
    <dbReference type="NCBI Taxonomy" id="7209"/>
    <lineage>
        <taxon>Eukaryota</taxon>
        <taxon>Metazoa</taxon>
        <taxon>Ecdysozoa</taxon>
        <taxon>Nematoda</taxon>
        <taxon>Chromadorea</taxon>
        <taxon>Rhabditida</taxon>
        <taxon>Spirurina</taxon>
        <taxon>Spiruromorpha</taxon>
        <taxon>Filarioidea</taxon>
        <taxon>Onchocercidae</taxon>
        <taxon>Loa</taxon>
    </lineage>
</organism>
<dbReference type="Gene3D" id="1.20.58.390">
    <property type="entry name" value="Neurotransmitter-gated ion-channel transmembrane domain"/>
    <property type="match status" value="1"/>
</dbReference>
<evidence type="ECO:0000256" key="1">
    <source>
        <dbReference type="SAM" id="Phobius"/>
    </source>
</evidence>
<dbReference type="InterPro" id="IPR038050">
    <property type="entry name" value="Neuro_actylchol_rec"/>
</dbReference>
<dbReference type="InterPro" id="IPR006029">
    <property type="entry name" value="Neurotrans-gated_channel_TM"/>
</dbReference>
<dbReference type="InParanoid" id="A0A1S0THJ1"/>
<evidence type="ECO:0000313" key="3">
    <source>
        <dbReference type="EMBL" id="EFO13320.1"/>
    </source>
</evidence>
<protein>
    <recommendedName>
        <fullName evidence="2">Neurotransmitter-gated ion-channel transmembrane domain-containing protein</fullName>
    </recommendedName>
</protein>
<accession>A0A1S0THJ1</accession>
<dbReference type="Pfam" id="PF02932">
    <property type="entry name" value="Neur_chan_memb"/>
    <property type="match status" value="1"/>
</dbReference>
<feature type="non-terminal residue" evidence="3">
    <location>
        <position position="1"/>
    </location>
</feature>
<feature type="domain" description="Neurotransmitter-gated ion-channel transmembrane" evidence="2">
    <location>
        <begin position="9"/>
        <end position="93"/>
    </location>
</feature>
<dbReference type="RefSeq" id="XP_003150749.1">
    <property type="nucleotide sequence ID" value="XM_003150701.1"/>
</dbReference>